<comment type="caution">
    <text evidence="1">The sequence shown here is derived from an EMBL/GenBank/DDBJ whole genome shotgun (WGS) entry which is preliminary data.</text>
</comment>
<dbReference type="EMBL" id="LAZR01024563">
    <property type="protein sequence ID" value="KKL74717.1"/>
    <property type="molecule type" value="Genomic_DNA"/>
</dbReference>
<dbReference type="AlphaFoldDB" id="A0A0F9HHT2"/>
<evidence type="ECO:0000313" key="1">
    <source>
        <dbReference type="EMBL" id="KKL74717.1"/>
    </source>
</evidence>
<protein>
    <submittedName>
        <fullName evidence="1">Uncharacterized protein</fullName>
    </submittedName>
</protein>
<proteinExistence type="predicted"/>
<sequence>MSIDDGGPAFGGKQTQYRVYGDDPKALELAGQMAKAAEGQIRAIVISEEDSKRVGAFSLETSGMSLRDYYAGQAMQGLISGRPIAWGGVGDTKNEDWMKAWKDDQANISLAAYELADALIARKRETEKAGGSTIKRSEETK</sequence>
<name>A0A0F9HHT2_9ZZZZ</name>
<accession>A0A0F9HHT2</accession>
<gene>
    <name evidence="1" type="ORF">LCGC14_2062100</name>
</gene>
<reference evidence="1" key="1">
    <citation type="journal article" date="2015" name="Nature">
        <title>Complex archaea that bridge the gap between prokaryotes and eukaryotes.</title>
        <authorList>
            <person name="Spang A."/>
            <person name="Saw J.H."/>
            <person name="Jorgensen S.L."/>
            <person name="Zaremba-Niedzwiedzka K."/>
            <person name="Martijn J."/>
            <person name="Lind A.E."/>
            <person name="van Eijk R."/>
            <person name="Schleper C."/>
            <person name="Guy L."/>
            <person name="Ettema T.J."/>
        </authorList>
    </citation>
    <scope>NUCLEOTIDE SEQUENCE</scope>
</reference>
<organism evidence="1">
    <name type="scientific">marine sediment metagenome</name>
    <dbReference type="NCBI Taxonomy" id="412755"/>
    <lineage>
        <taxon>unclassified sequences</taxon>
        <taxon>metagenomes</taxon>
        <taxon>ecological metagenomes</taxon>
    </lineage>
</organism>